<dbReference type="Proteomes" id="UP001152795">
    <property type="component" value="Unassembled WGS sequence"/>
</dbReference>
<accession>A0A7D9JFJ4</accession>
<gene>
    <name evidence="1" type="ORF">PACLA_8A065768</name>
</gene>
<dbReference type="CDD" id="cd04301">
    <property type="entry name" value="NAT_SF"/>
    <property type="match status" value="1"/>
</dbReference>
<protein>
    <submittedName>
        <fullName evidence="1">Uncharacterized protein LOC110244569 isoform X1</fullName>
    </submittedName>
</protein>
<dbReference type="InterPro" id="IPR052729">
    <property type="entry name" value="Acyl/Acetyltrans_Enzymes"/>
</dbReference>
<dbReference type="PANTHER" id="PTHR47237:SF1">
    <property type="entry name" value="SLL0310 PROTEIN"/>
    <property type="match status" value="1"/>
</dbReference>
<dbReference type="Pfam" id="PF00583">
    <property type="entry name" value="Acetyltransf_1"/>
    <property type="match status" value="1"/>
</dbReference>
<organism evidence="1 2">
    <name type="scientific">Paramuricea clavata</name>
    <name type="common">Red gorgonian</name>
    <name type="synonym">Violescent sea-whip</name>
    <dbReference type="NCBI Taxonomy" id="317549"/>
    <lineage>
        <taxon>Eukaryota</taxon>
        <taxon>Metazoa</taxon>
        <taxon>Cnidaria</taxon>
        <taxon>Anthozoa</taxon>
        <taxon>Octocorallia</taxon>
        <taxon>Malacalcyonacea</taxon>
        <taxon>Plexauridae</taxon>
        <taxon>Paramuricea</taxon>
    </lineage>
</organism>
<name>A0A7D9JFJ4_PARCT</name>
<dbReference type="SUPFAM" id="SSF55729">
    <property type="entry name" value="Acyl-CoA N-acyltransferases (Nat)"/>
    <property type="match status" value="1"/>
</dbReference>
<proteinExistence type="predicted"/>
<dbReference type="InterPro" id="IPR000182">
    <property type="entry name" value="GNAT_dom"/>
</dbReference>
<dbReference type="EMBL" id="CACRXK020015363">
    <property type="protein sequence ID" value="CAB4028270.1"/>
    <property type="molecule type" value="Genomic_DNA"/>
</dbReference>
<comment type="caution">
    <text evidence="1">The sequence shown here is derived from an EMBL/GenBank/DDBJ whole genome shotgun (WGS) entry which is preliminary data.</text>
</comment>
<dbReference type="InterPro" id="IPR041496">
    <property type="entry name" value="YitH/HolE_GNAT"/>
</dbReference>
<dbReference type="PANTHER" id="PTHR47237">
    <property type="entry name" value="SLL0310 PROTEIN"/>
    <property type="match status" value="1"/>
</dbReference>
<dbReference type="InterPro" id="IPR016181">
    <property type="entry name" value="Acyl_CoA_acyltransferase"/>
</dbReference>
<dbReference type="AlphaFoldDB" id="A0A7D9JFJ4"/>
<dbReference type="Gene3D" id="3.40.630.30">
    <property type="match status" value="1"/>
</dbReference>
<dbReference type="Pfam" id="PF18014">
    <property type="entry name" value="Acetyltransf_18"/>
    <property type="match status" value="1"/>
</dbReference>
<dbReference type="OrthoDB" id="5771378at2759"/>
<dbReference type="Gene3D" id="3.40.630.90">
    <property type="match status" value="1"/>
</dbReference>
<keyword evidence="2" id="KW-1185">Reference proteome</keyword>
<dbReference type="PROSITE" id="PS51186">
    <property type="entry name" value="GNAT"/>
    <property type="match status" value="1"/>
</dbReference>
<evidence type="ECO:0000313" key="2">
    <source>
        <dbReference type="Proteomes" id="UP001152795"/>
    </source>
</evidence>
<reference evidence="1" key="1">
    <citation type="submission" date="2020-04" db="EMBL/GenBank/DDBJ databases">
        <authorList>
            <person name="Alioto T."/>
            <person name="Alioto T."/>
            <person name="Gomez Garrido J."/>
        </authorList>
    </citation>
    <scope>NUCLEOTIDE SEQUENCE</scope>
    <source>
        <strain evidence="1">A484AB</strain>
    </source>
</reference>
<dbReference type="GO" id="GO:0016747">
    <property type="term" value="F:acyltransferase activity, transferring groups other than amino-acyl groups"/>
    <property type="evidence" value="ECO:0007669"/>
    <property type="project" value="InterPro"/>
</dbReference>
<sequence length="316" mass="35356">MDEMANEEREDKFEIRILTKTSTGLKKYFLDALEKEKFLPALDDIECYLACDPTSLLVGELNGKPIAIAAAFKYEEQYSHFGCYVVDEAYRGQGYGLKITTEARRRSEPDGVETGYTVPEMLENYKKMCMAVPHWPVEQHMVDVPNALTLLNDGTSTNGGASLVVDIKQVGEIDVKSVCNYDTKIFGYKREKFLERLLQVSHARVAVSQQNEIVGYAAARVLYKPDSGYKVGPVFGESFEIAKSLLKEIFQEIMECGRSSKKTVVINFPVVVNPDANKLAKLLCGKILMKCMFVSCNGLPKSDFTKWFAITTLDAG</sequence>
<evidence type="ECO:0000313" key="1">
    <source>
        <dbReference type="EMBL" id="CAB4028270.1"/>
    </source>
</evidence>